<dbReference type="Proteomes" id="UP000638981">
    <property type="component" value="Unassembled WGS sequence"/>
</dbReference>
<organism evidence="2 3">
    <name type="scientific">Neogemmobacter tilapiae</name>
    <dbReference type="NCBI Taxonomy" id="875041"/>
    <lineage>
        <taxon>Bacteria</taxon>
        <taxon>Pseudomonadati</taxon>
        <taxon>Pseudomonadota</taxon>
        <taxon>Alphaproteobacteria</taxon>
        <taxon>Rhodobacterales</taxon>
        <taxon>Paracoccaceae</taxon>
        <taxon>Neogemmobacter</taxon>
    </lineage>
</organism>
<feature type="compositionally biased region" description="Basic and acidic residues" evidence="1">
    <location>
        <begin position="1"/>
        <end position="22"/>
    </location>
</feature>
<protein>
    <submittedName>
        <fullName evidence="2">Uncharacterized protein</fullName>
    </submittedName>
</protein>
<keyword evidence="3" id="KW-1185">Reference proteome</keyword>
<name>A0A918WQ23_9RHOB</name>
<accession>A0A918WQ23</accession>
<dbReference type="RefSeq" id="WP_229804899.1">
    <property type="nucleotide sequence ID" value="NZ_BMYJ01000014.1"/>
</dbReference>
<evidence type="ECO:0000313" key="2">
    <source>
        <dbReference type="EMBL" id="GHC66544.1"/>
    </source>
</evidence>
<reference evidence="2" key="1">
    <citation type="journal article" date="2014" name="Int. J. Syst. Evol. Microbiol.">
        <title>Complete genome sequence of Corynebacterium casei LMG S-19264T (=DSM 44701T), isolated from a smear-ripened cheese.</title>
        <authorList>
            <consortium name="US DOE Joint Genome Institute (JGI-PGF)"/>
            <person name="Walter F."/>
            <person name="Albersmeier A."/>
            <person name="Kalinowski J."/>
            <person name="Ruckert C."/>
        </authorList>
    </citation>
    <scope>NUCLEOTIDE SEQUENCE</scope>
    <source>
        <strain evidence="2">KCTC 23310</strain>
    </source>
</reference>
<feature type="region of interest" description="Disordered" evidence="1">
    <location>
        <begin position="1"/>
        <end position="64"/>
    </location>
</feature>
<dbReference type="AlphaFoldDB" id="A0A918WQ23"/>
<dbReference type="EMBL" id="BMYJ01000014">
    <property type="protein sequence ID" value="GHC66544.1"/>
    <property type="molecule type" value="Genomic_DNA"/>
</dbReference>
<evidence type="ECO:0000256" key="1">
    <source>
        <dbReference type="SAM" id="MobiDB-lite"/>
    </source>
</evidence>
<evidence type="ECO:0000313" key="3">
    <source>
        <dbReference type="Proteomes" id="UP000638981"/>
    </source>
</evidence>
<reference evidence="2" key="2">
    <citation type="submission" date="2020-09" db="EMBL/GenBank/DDBJ databases">
        <authorList>
            <person name="Sun Q."/>
            <person name="Kim S."/>
        </authorList>
    </citation>
    <scope>NUCLEOTIDE SEQUENCE</scope>
    <source>
        <strain evidence="2">KCTC 23310</strain>
    </source>
</reference>
<comment type="caution">
    <text evidence="2">The sequence shown here is derived from an EMBL/GenBank/DDBJ whole genome shotgun (WGS) entry which is preliminary data.</text>
</comment>
<sequence>MEAAEGGRDKQDQQGRDEWGEKNKRKRLKDTFGAGGAGVQESAPPRGAAGQVGGHGLSFQAERR</sequence>
<proteinExistence type="predicted"/>
<gene>
    <name evidence="2" type="ORF">GCM10007315_34180</name>
</gene>